<reference evidence="11" key="1">
    <citation type="submission" date="2025-08" db="UniProtKB">
        <authorList>
            <consortium name="RefSeq"/>
        </authorList>
    </citation>
    <scope>IDENTIFICATION</scope>
    <source>
        <tissue evidence="11">Testes</tissue>
    </source>
</reference>
<sequence length="1259" mass="142633">MEPENAEQSGMVAESHLEGTEEVNTVESSNADSCGATPKEKDVASSNEKDETKDGLDEIASQSSSEESPANENGKKESEQQKANSKSERRRRNRQEIQVVHTCDVCNDNTFPSLAALGNHMKTEHGKSLDVEYSCKFCKQTYRRRRPFVVHCKEMHKKEIHACRHCTQSFNMQNALDMHCEEEHMPFPRKCTQCNEMLVDKGVLKSHFTKNHPHECNRCTKWFTQKSELEEHRKKEHPATIPCTICNHTFVTKSALEEHCKDHHKKKLGCNRCSRVFTSKDSLERHTKAVHTPLPKCLSCGSIFSNQDMLRQHYASRHRGQAAGYTSPMQVSRGHYSDKYSMHVRRAAGQPLLPDPVYYQSQFQDNESMQKNMMMVPGTRTCIHCGLSFINEASLDQHCRDEHSVLPSSGVGPTYCLYCGQLFGSQVGLHKHYSVKHGTTPPISHASTGHDYDGRQQRLDSMQYTRPQSASAATGSTGSTMTRVGPASCSFCGQMFASQVGLQKHCRAKHGDFVRAAEMNETYTWQKGMQQRSLPCVFCRQNFMQPQALEHHYRNQHQVPYVYTCNDCCAPFTTPGALIQHTEGHIIAARSTAPSLLNLPLSQNPGWNQLGAQAGFTMVNQGFGYNSRNIRKRRQEEGGAKPSSCPVCQLTFMSRGAMQNHLKDSHDKQAHLVCIPCGRLFKDRNELDKHYTSKHSIEEHFAKKKGLKKQEVQGRSGKTSKKKQETMPQKQDKKFEARMDLKCRDCSKAFSTMEVLKQHIKTKCETNKETIICCQCRRPFKSCVDLERHVIHKHMTKFQCSECNKSFITKEYLEQHNNNKHMTEYPCNECVKVFKNRQGLKTHSRNAHNISTKDLVSVVRHKTAKPDEPKEQESEDEEDKEEEGQTPAAQPDEYQDVLAQFEDGQAHSETITADTPETESILIESEDAAAVEDNGIPVCLDTELLVQDPDALNKYVNSHLCPTEEEDYRCNQAVMHLTSIIESNSGLKLKYFLKGGPFGRGTNLKGTSDVKLILFLEEYSNLGEFKEGMTKILQNIKSSLTATDDANLEVIEEMPTSLKVQIKNSTDGDVGQVELIPAFDVLGKEPTKDDKGKIYQSILAESDAEKLAYSTHLTHLQLDFFKEIPPQVKNLSRLVKYWLNSLCEANSIDKSTMPSEYMLELITIDTWEETGEKIRFDMADGLRAVLQRFMSYDAVEVEWFVNCREDLAEKIHSIVKPTRPIIYDPANPLINVCADCNKWDEVARLAVGSLSSPLLCLKK</sequence>
<dbReference type="InterPro" id="IPR043519">
    <property type="entry name" value="NT_sf"/>
</dbReference>
<evidence type="ECO:0000256" key="2">
    <source>
        <dbReference type="ARBA" id="ARBA00022723"/>
    </source>
</evidence>
<dbReference type="InterPro" id="IPR050888">
    <property type="entry name" value="ZnF_C2H2-type_TF"/>
</dbReference>
<dbReference type="Pfam" id="PF10421">
    <property type="entry name" value="OAS1_C"/>
    <property type="match status" value="1"/>
</dbReference>
<dbReference type="RefSeq" id="XP_006811629.1">
    <property type="nucleotide sequence ID" value="XM_006811566.1"/>
</dbReference>
<keyword evidence="10" id="KW-1185">Reference proteome</keyword>
<dbReference type="PROSITE" id="PS50157">
    <property type="entry name" value="ZINC_FINGER_C2H2_2"/>
    <property type="match status" value="13"/>
</dbReference>
<evidence type="ECO:0000256" key="6">
    <source>
        <dbReference type="ARBA" id="ARBA00023242"/>
    </source>
</evidence>
<feature type="domain" description="C2H2-type" evidence="9">
    <location>
        <begin position="825"/>
        <end position="853"/>
    </location>
</feature>
<feature type="domain" description="C2H2-type" evidence="9">
    <location>
        <begin position="133"/>
        <end position="161"/>
    </location>
</feature>
<feature type="compositionally biased region" description="Acidic residues" evidence="8">
    <location>
        <begin position="873"/>
        <end position="884"/>
    </location>
</feature>
<keyword evidence="5" id="KW-0862">Zinc</keyword>
<keyword evidence="2" id="KW-0479">Metal-binding</keyword>
<name>A0ABM0LV38_SACKO</name>
<feature type="domain" description="C2H2-type" evidence="9">
    <location>
        <begin position="741"/>
        <end position="770"/>
    </location>
</feature>
<comment type="subcellular location">
    <subcellularLocation>
        <location evidence="1">Nucleus</location>
    </subcellularLocation>
</comment>
<feature type="domain" description="C2H2-type" evidence="9">
    <location>
        <begin position="563"/>
        <end position="585"/>
    </location>
</feature>
<feature type="domain" description="C2H2-type" evidence="9">
    <location>
        <begin position="268"/>
        <end position="292"/>
    </location>
</feature>
<dbReference type="InterPro" id="IPR036236">
    <property type="entry name" value="Znf_C2H2_sf"/>
</dbReference>
<dbReference type="Gene3D" id="3.30.460.10">
    <property type="entry name" value="Beta Polymerase, domain 2"/>
    <property type="match status" value="1"/>
</dbReference>
<gene>
    <name evidence="11" type="primary">LOC102807889</name>
</gene>
<dbReference type="PANTHER" id="PTHR24406">
    <property type="entry name" value="TRANSCRIPTIONAL REPRESSOR CTCFL-RELATED"/>
    <property type="match status" value="1"/>
</dbReference>
<evidence type="ECO:0000259" key="9">
    <source>
        <dbReference type="PROSITE" id="PS50157"/>
    </source>
</evidence>
<keyword evidence="4 7" id="KW-0863">Zinc-finger</keyword>
<feature type="domain" description="C2H2-type" evidence="9">
    <location>
        <begin position="380"/>
        <end position="404"/>
    </location>
</feature>
<evidence type="ECO:0000256" key="4">
    <source>
        <dbReference type="ARBA" id="ARBA00022771"/>
    </source>
</evidence>
<feature type="domain" description="C2H2-type" evidence="9">
    <location>
        <begin position="295"/>
        <end position="323"/>
    </location>
</feature>
<organism evidence="10 11">
    <name type="scientific">Saccoglossus kowalevskii</name>
    <name type="common">Acorn worm</name>
    <dbReference type="NCBI Taxonomy" id="10224"/>
    <lineage>
        <taxon>Eukaryota</taxon>
        <taxon>Metazoa</taxon>
        <taxon>Hemichordata</taxon>
        <taxon>Enteropneusta</taxon>
        <taxon>Harrimaniidae</taxon>
        <taxon>Saccoglossus</taxon>
    </lineage>
</organism>
<feature type="domain" description="C2H2-type" evidence="9">
    <location>
        <begin position="672"/>
        <end position="700"/>
    </location>
</feature>
<dbReference type="Gene3D" id="1.10.1410.20">
    <property type="entry name" value="2'-5'-oligoadenylate synthetase 1, domain 2"/>
    <property type="match status" value="1"/>
</dbReference>
<feature type="compositionally biased region" description="Basic and acidic residues" evidence="8">
    <location>
        <begin position="38"/>
        <end position="56"/>
    </location>
</feature>
<feature type="region of interest" description="Disordered" evidence="8">
    <location>
        <begin position="698"/>
        <end position="731"/>
    </location>
</feature>
<dbReference type="GeneID" id="102807889"/>
<dbReference type="Pfam" id="PF00096">
    <property type="entry name" value="zf-C2H2"/>
    <property type="match status" value="3"/>
</dbReference>
<dbReference type="Proteomes" id="UP000694865">
    <property type="component" value="Unplaced"/>
</dbReference>
<accession>A0ABM0LV38</accession>
<dbReference type="SUPFAM" id="SSF81631">
    <property type="entry name" value="PAP/OAS1 substrate-binding domain"/>
    <property type="match status" value="1"/>
</dbReference>
<evidence type="ECO:0000256" key="8">
    <source>
        <dbReference type="SAM" id="MobiDB-lite"/>
    </source>
</evidence>
<dbReference type="SUPFAM" id="SSF81301">
    <property type="entry name" value="Nucleotidyltransferase"/>
    <property type="match status" value="1"/>
</dbReference>
<evidence type="ECO:0000256" key="5">
    <source>
        <dbReference type="ARBA" id="ARBA00022833"/>
    </source>
</evidence>
<dbReference type="InterPro" id="IPR018952">
    <property type="entry name" value="2-5-oligoAdlate_synth_1_dom2/C"/>
</dbReference>
<evidence type="ECO:0000313" key="10">
    <source>
        <dbReference type="Proteomes" id="UP000694865"/>
    </source>
</evidence>
<dbReference type="PROSITE" id="PS50152">
    <property type="entry name" value="25A_SYNTH_3"/>
    <property type="match status" value="1"/>
</dbReference>
<feature type="region of interest" description="Disordered" evidence="8">
    <location>
        <begin position="842"/>
        <end position="890"/>
    </location>
</feature>
<dbReference type="SMART" id="SM00355">
    <property type="entry name" value="ZnF_C2H2"/>
    <property type="match status" value="19"/>
</dbReference>
<feature type="domain" description="C2H2-type" evidence="9">
    <location>
        <begin position="487"/>
        <end position="510"/>
    </location>
</feature>
<evidence type="ECO:0000313" key="11">
    <source>
        <dbReference type="RefSeq" id="XP_006811629.1"/>
    </source>
</evidence>
<feature type="compositionally biased region" description="Polar residues" evidence="8">
    <location>
        <begin position="22"/>
        <end position="32"/>
    </location>
</feature>
<dbReference type="SUPFAM" id="SSF57667">
    <property type="entry name" value="beta-beta-alpha zinc fingers"/>
    <property type="match status" value="2"/>
</dbReference>
<feature type="domain" description="C2H2-type" evidence="9">
    <location>
        <begin position="241"/>
        <end position="268"/>
    </location>
</feature>
<keyword evidence="6" id="KW-0539">Nucleus</keyword>
<dbReference type="PROSITE" id="PS00028">
    <property type="entry name" value="ZINC_FINGER_C2H2_1"/>
    <property type="match status" value="15"/>
</dbReference>
<feature type="compositionally biased region" description="Polar residues" evidence="8">
    <location>
        <begin position="60"/>
        <end position="71"/>
    </location>
</feature>
<dbReference type="Gene3D" id="3.30.160.60">
    <property type="entry name" value="Classic Zinc Finger"/>
    <property type="match status" value="8"/>
</dbReference>
<protein>
    <submittedName>
        <fullName evidence="11">Oocyte zinc finger protein XlCOF7.1-like</fullName>
    </submittedName>
</protein>
<feature type="compositionally biased region" description="Low complexity" evidence="8">
    <location>
        <begin position="469"/>
        <end position="480"/>
    </location>
</feature>
<feature type="compositionally biased region" description="Basic and acidic residues" evidence="8">
    <location>
        <begin position="722"/>
        <end position="731"/>
    </location>
</feature>
<evidence type="ECO:0000256" key="3">
    <source>
        <dbReference type="ARBA" id="ARBA00022737"/>
    </source>
</evidence>
<evidence type="ECO:0000256" key="1">
    <source>
        <dbReference type="ARBA" id="ARBA00004123"/>
    </source>
</evidence>
<feature type="domain" description="C2H2-type" evidence="9">
    <location>
        <begin position="798"/>
        <end position="826"/>
    </location>
</feature>
<feature type="region of interest" description="Disordered" evidence="8">
    <location>
        <begin position="462"/>
        <end position="481"/>
    </location>
</feature>
<feature type="region of interest" description="Disordered" evidence="8">
    <location>
        <begin position="1"/>
        <end position="94"/>
    </location>
</feature>
<dbReference type="InterPro" id="IPR013087">
    <property type="entry name" value="Znf_C2H2_type"/>
</dbReference>
<keyword evidence="3" id="KW-0677">Repeat</keyword>
<evidence type="ECO:0000256" key="7">
    <source>
        <dbReference type="PROSITE-ProRule" id="PRU00042"/>
    </source>
</evidence>
<feature type="domain" description="C2H2-type" evidence="9">
    <location>
        <begin position="214"/>
        <end position="242"/>
    </location>
</feature>
<proteinExistence type="predicted"/>
<feature type="domain" description="C2H2-type" evidence="9">
    <location>
        <begin position="414"/>
        <end position="442"/>
    </location>
</feature>